<sequence length="99" mass="11095">MGKFDGVLESLKSYGFAIISDEHKELLDNLRTAGIIHFFIVRKLNNYTILEPNTLSCERECNVNCRDGNGVVKGDCYGECIDMCVMDKLSNIIMALSRA</sequence>
<dbReference type="AlphaFoldDB" id="A0A7C4NK72"/>
<proteinExistence type="predicted"/>
<evidence type="ECO:0000313" key="2">
    <source>
        <dbReference type="EMBL" id="HGQ64743.1"/>
    </source>
</evidence>
<protein>
    <submittedName>
        <fullName evidence="2">Uncharacterized protein</fullName>
    </submittedName>
</protein>
<accession>A0A7C4NK72</accession>
<evidence type="ECO:0000313" key="1">
    <source>
        <dbReference type="EMBL" id="HGQ36527.1"/>
    </source>
</evidence>
<gene>
    <name evidence="2" type="ORF">ENU08_05805</name>
    <name evidence="1" type="ORF">ENU41_07660</name>
</gene>
<reference evidence="2" key="1">
    <citation type="journal article" date="2020" name="mSystems">
        <title>Genome- and Community-Level Interaction Insights into Carbon Utilization and Element Cycling Functions of Hydrothermarchaeota in Hydrothermal Sediment.</title>
        <authorList>
            <person name="Zhou Z."/>
            <person name="Liu Y."/>
            <person name="Xu W."/>
            <person name="Pan J."/>
            <person name="Luo Z.H."/>
            <person name="Li M."/>
        </authorList>
    </citation>
    <scope>NUCLEOTIDE SEQUENCE [LARGE SCALE GENOMIC DNA]</scope>
    <source>
        <strain evidence="2">SpSt-637</strain>
        <strain evidence="1">SpSt-667</strain>
    </source>
</reference>
<dbReference type="EMBL" id="DTCK01000041">
    <property type="protein sequence ID" value="HGQ36527.1"/>
    <property type="molecule type" value="Genomic_DNA"/>
</dbReference>
<name>A0A7C4NK72_9CREN</name>
<comment type="caution">
    <text evidence="2">The sequence shown here is derived from an EMBL/GenBank/DDBJ whole genome shotgun (WGS) entry which is preliminary data.</text>
</comment>
<organism evidence="2">
    <name type="scientific">Ignisphaera aggregans</name>
    <dbReference type="NCBI Taxonomy" id="334771"/>
    <lineage>
        <taxon>Archaea</taxon>
        <taxon>Thermoproteota</taxon>
        <taxon>Thermoprotei</taxon>
        <taxon>Desulfurococcales</taxon>
        <taxon>Desulfurococcaceae</taxon>
        <taxon>Ignisphaera</taxon>
    </lineage>
</organism>
<dbReference type="EMBL" id="DTBD01000050">
    <property type="protein sequence ID" value="HGQ64743.1"/>
    <property type="molecule type" value="Genomic_DNA"/>
</dbReference>